<gene>
    <name evidence="3" type="ORF">FHE65_02955</name>
    <name evidence="2" type="ORF">FHE65_08190</name>
</gene>
<evidence type="ECO:0000256" key="1">
    <source>
        <dbReference type="SAM" id="MobiDB-lite"/>
    </source>
</evidence>
<feature type="region of interest" description="Disordered" evidence="1">
    <location>
        <begin position="70"/>
        <end position="110"/>
    </location>
</feature>
<dbReference type="EMBL" id="VDFR01000039">
    <property type="protein sequence ID" value="TNC48096.1"/>
    <property type="molecule type" value="Genomic_DNA"/>
</dbReference>
<feature type="compositionally biased region" description="Basic and acidic residues" evidence="1">
    <location>
        <begin position="71"/>
        <end position="86"/>
    </location>
</feature>
<dbReference type="Proteomes" id="UP000306740">
    <property type="component" value="Unassembled WGS sequence"/>
</dbReference>
<evidence type="ECO:0000313" key="2">
    <source>
        <dbReference type="EMBL" id="TNC48096.1"/>
    </source>
</evidence>
<evidence type="ECO:0000313" key="3">
    <source>
        <dbReference type="EMBL" id="TNC50947.1"/>
    </source>
</evidence>
<sequence>MSSPHTPARRKAARKPLASRLLTRARTPRGRVGFTLTALAVFALVGGAVAGATSTPPEVEVASVRGLEALTEEKKPAPDVAGDRAEAQTSRSGERPAATPPATKAPTVADVKKQQAAKAARQRAAAKVATARMQDRNPRTIARSMLADFGFGKGQFACLDDLWVGESNWRWNADNPTSSAYGIPQALPGSKMASAGKDWETNPATQIKWGLGYIEDRFGTPCAALSFKQANGWY</sequence>
<dbReference type="AlphaFoldDB" id="A0A5C4MUE7"/>
<dbReference type="InterPro" id="IPR023346">
    <property type="entry name" value="Lysozyme-like_dom_sf"/>
</dbReference>
<dbReference type="EMBL" id="VDFR01000011">
    <property type="protein sequence ID" value="TNC50947.1"/>
    <property type="molecule type" value="Genomic_DNA"/>
</dbReference>
<name>A0A5C4MUE7_9ACTN</name>
<protein>
    <submittedName>
        <fullName evidence="2">Lytic transglycosylase domain-containing protein</fullName>
    </submittedName>
</protein>
<proteinExistence type="predicted"/>
<feature type="region of interest" description="Disordered" evidence="1">
    <location>
        <begin position="1"/>
        <end position="29"/>
    </location>
</feature>
<dbReference type="RefSeq" id="WP_139105229.1">
    <property type="nucleotide sequence ID" value="NZ_VDFR01000011.1"/>
</dbReference>
<dbReference type="SUPFAM" id="SSF53955">
    <property type="entry name" value="Lysozyme-like"/>
    <property type="match status" value="1"/>
</dbReference>
<comment type="caution">
    <text evidence="2">The sequence shown here is derived from an EMBL/GenBank/DDBJ whole genome shotgun (WGS) entry which is preliminary data.</text>
</comment>
<accession>A0A5C4MUE7</accession>
<dbReference type="OrthoDB" id="9766277at2"/>
<reference evidence="2 4" key="1">
    <citation type="submission" date="2019-05" db="EMBL/GenBank/DDBJ databases">
        <title>Mumia sp. nov., isolated from the intestinal contents of plateau pika (Ochotona curzoniae) in the Qinghai-Tibet plateau of China.</title>
        <authorList>
            <person name="Tian Z."/>
        </authorList>
    </citation>
    <scope>NUCLEOTIDE SEQUENCE [LARGE SCALE GENOMIC DNA]</scope>
    <source>
        <strain evidence="4">527</strain>
        <strain evidence="2">Z527</strain>
    </source>
</reference>
<organism evidence="2 4">
    <name type="scientific">Mumia zhuanghuii</name>
    <dbReference type="NCBI Taxonomy" id="2585211"/>
    <lineage>
        <taxon>Bacteria</taxon>
        <taxon>Bacillati</taxon>
        <taxon>Actinomycetota</taxon>
        <taxon>Actinomycetes</taxon>
        <taxon>Propionibacteriales</taxon>
        <taxon>Nocardioidaceae</taxon>
        <taxon>Mumia</taxon>
    </lineage>
</organism>
<feature type="compositionally biased region" description="Low complexity" evidence="1">
    <location>
        <begin position="96"/>
        <end position="110"/>
    </location>
</feature>
<evidence type="ECO:0000313" key="4">
    <source>
        <dbReference type="Proteomes" id="UP000306740"/>
    </source>
</evidence>